<dbReference type="GO" id="GO:0005524">
    <property type="term" value="F:ATP binding"/>
    <property type="evidence" value="ECO:0007669"/>
    <property type="project" value="UniProtKB-KW"/>
</dbReference>
<feature type="binding site" evidence="4">
    <location>
        <position position="45"/>
    </location>
    <ligand>
        <name>substrate</name>
    </ligand>
</feature>
<dbReference type="InterPro" id="IPR037171">
    <property type="entry name" value="NagB/RpiA_transferase-like"/>
</dbReference>
<comment type="catalytic activity">
    <reaction evidence="5">
        <text>(6S)-5-formyl-5,6,7,8-tetrahydrofolate + ATP = (6R)-5,10-methenyltetrahydrofolate + ADP + phosphate</text>
        <dbReference type="Rhea" id="RHEA:10488"/>
        <dbReference type="ChEBI" id="CHEBI:30616"/>
        <dbReference type="ChEBI" id="CHEBI:43474"/>
        <dbReference type="ChEBI" id="CHEBI:57455"/>
        <dbReference type="ChEBI" id="CHEBI:57457"/>
        <dbReference type="ChEBI" id="CHEBI:456216"/>
        <dbReference type="EC" id="6.3.3.2"/>
    </reaction>
</comment>
<keyword evidence="5" id="KW-0460">Magnesium</keyword>
<dbReference type="PIRSF" id="PIRSF006806">
    <property type="entry name" value="FTHF_cligase"/>
    <property type="match status" value="1"/>
</dbReference>
<keyword evidence="7" id="KW-1185">Reference proteome</keyword>
<name>A0A2S5GFJ9_9BACL</name>
<evidence type="ECO:0000256" key="5">
    <source>
        <dbReference type="RuleBase" id="RU361279"/>
    </source>
</evidence>
<reference evidence="6 7" key="1">
    <citation type="submission" date="2018-02" db="EMBL/GenBank/DDBJ databases">
        <title>Jeotgalibacillus proteolyticum sp. nov. a protease producing bacterium isolated from ocean sediments of Laizhou Bay.</title>
        <authorList>
            <person name="Li Y."/>
        </authorList>
    </citation>
    <scope>NUCLEOTIDE SEQUENCE [LARGE SCALE GENOMIC DNA]</scope>
    <source>
        <strain evidence="6 7">22-7</strain>
    </source>
</reference>
<dbReference type="EC" id="6.3.3.2" evidence="5"/>
<dbReference type="Proteomes" id="UP000239047">
    <property type="component" value="Unassembled WGS sequence"/>
</dbReference>
<dbReference type="GO" id="GO:0035999">
    <property type="term" value="P:tetrahydrofolate interconversion"/>
    <property type="evidence" value="ECO:0007669"/>
    <property type="project" value="TreeGrafter"/>
</dbReference>
<keyword evidence="5" id="KW-0479">Metal-binding</keyword>
<gene>
    <name evidence="6" type="ORF">C4B60_04940</name>
</gene>
<comment type="similarity">
    <text evidence="1 5">Belongs to the 5-formyltetrahydrofolate cyclo-ligase family.</text>
</comment>
<organism evidence="6 7">
    <name type="scientific">Jeotgalibacillus proteolyticus</name>
    <dbReference type="NCBI Taxonomy" id="2082395"/>
    <lineage>
        <taxon>Bacteria</taxon>
        <taxon>Bacillati</taxon>
        <taxon>Bacillota</taxon>
        <taxon>Bacilli</taxon>
        <taxon>Bacillales</taxon>
        <taxon>Caryophanaceae</taxon>
        <taxon>Jeotgalibacillus</taxon>
    </lineage>
</organism>
<protein>
    <recommendedName>
        <fullName evidence="5">5-formyltetrahydrofolate cyclo-ligase</fullName>
        <ecNumber evidence="5">6.3.3.2</ecNumber>
    </recommendedName>
</protein>
<keyword evidence="3 5" id="KW-0067">ATP-binding</keyword>
<dbReference type="NCBIfam" id="TIGR02727">
    <property type="entry name" value="MTHFS_bact"/>
    <property type="match status" value="1"/>
</dbReference>
<keyword evidence="2 5" id="KW-0547">Nucleotide-binding</keyword>
<evidence type="ECO:0000256" key="4">
    <source>
        <dbReference type="PIRSR" id="PIRSR006806-1"/>
    </source>
</evidence>
<dbReference type="SUPFAM" id="SSF100950">
    <property type="entry name" value="NagB/RpiA/CoA transferase-like"/>
    <property type="match status" value="1"/>
</dbReference>
<dbReference type="OrthoDB" id="9801938at2"/>
<sequence length="176" mass="20242">MVLKLNKLDRKQYKERSSIIHQTLYQTDNWKAATMIGITISRFPEVDTYEIIRKAWSEGKKVTAPRCIHKTREMHFHLIKSFNDVSPSYFDLLEPEPSLERVEPGRIDLLFVPGLAFDSKGFRLGYGGGYFDRFLSYYNGNTISLCFTEQVLDAVPVEAHDLPVKRIIGEGLTLKP</sequence>
<dbReference type="PANTHER" id="PTHR23407:SF1">
    <property type="entry name" value="5-FORMYLTETRAHYDROFOLATE CYCLO-LIGASE"/>
    <property type="match status" value="1"/>
</dbReference>
<evidence type="ECO:0000256" key="1">
    <source>
        <dbReference type="ARBA" id="ARBA00010638"/>
    </source>
</evidence>
<evidence type="ECO:0000313" key="6">
    <source>
        <dbReference type="EMBL" id="PPA71776.1"/>
    </source>
</evidence>
<dbReference type="Gene3D" id="3.40.50.10420">
    <property type="entry name" value="NagB/RpiA/CoA transferase-like"/>
    <property type="match status" value="1"/>
</dbReference>
<dbReference type="GO" id="GO:0030272">
    <property type="term" value="F:5-formyltetrahydrofolate cyclo-ligase activity"/>
    <property type="evidence" value="ECO:0007669"/>
    <property type="project" value="UniProtKB-EC"/>
</dbReference>
<dbReference type="InterPro" id="IPR024185">
    <property type="entry name" value="FTHF_cligase-like_sf"/>
</dbReference>
<evidence type="ECO:0000313" key="7">
    <source>
        <dbReference type="Proteomes" id="UP000239047"/>
    </source>
</evidence>
<dbReference type="EMBL" id="PREZ01000002">
    <property type="protein sequence ID" value="PPA71776.1"/>
    <property type="molecule type" value="Genomic_DNA"/>
</dbReference>
<evidence type="ECO:0000256" key="3">
    <source>
        <dbReference type="ARBA" id="ARBA00022840"/>
    </source>
</evidence>
<dbReference type="AlphaFoldDB" id="A0A2S5GFJ9"/>
<feature type="binding site" evidence="4">
    <location>
        <position position="40"/>
    </location>
    <ligand>
        <name>substrate</name>
    </ligand>
</feature>
<comment type="caution">
    <text evidence="6">The sequence shown here is derived from an EMBL/GenBank/DDBJ whole genome shotgun (WGS) entry which is preliminary data.</text>
</comment>
<dbReference type="Pfam" id="PF01812">
    <property type="entry name" value="5-FTHF_cyc-lig"/>
    <property type="match status" value="1"/>
</dbReference>
<accession>A0A2S5GFJ9</accession>
<evidence type="ECO:0000256" key="2">
    <source>
        <dbReference type="ARBA" id="ARBA00022741"/>
    </source>
</evidence>
<keyword evidence="6" id="KW-0436">Ligase</keyword>
<dbReference type="PANTHER" id="PTHR23407">
    <property type="entry name" value="ATPASE INHIBITOR/5-FORMYLTETRAHYDROFOLATE CYCLO-LIGASE"/>
    <property type="match status" value="1"/>
</dbReference>
<dbReference type="GO" id="GO:0009396">
    <property type="term" value="P:folic acid-containing compound biosynthetic process"/>
    <property type="evidence" value="ECO:0007669"/>
    <property type="project" value="TreeGrafter"/>
</dbReference>
<dbReference type="InterPro" id="IPR002698">
    <property type="entry name" value="FTHF_cligase"/>
</dbReference>
<proteinExistence type="inferred from homology"/>
<dbReference type="GO" id="GO:0046872">
    <property type="term" value="F:metal ion binding"/>
    <property type="evidence" value="ECO:0007669"/>
    <property type="project" value="UniProtKB-KW"/>
</dbReference>
<comment type="cofactor">
    <cofactor evidence="5">
        <name>Mg(2+)</name>
        <dbReference type="ChEBI" id="CHEBI:18420"/>
    </cofactor>
</comment>